<sequence length="595" mass="57964">MKTFVTLAAFAAGTNALVSRGNSCCFHMTAAGGASGTIGQLSDGQSRVYGNLSPADFCIDSQGGVTDGHGRGCIITPDTTQWQCDEGSSPANGFSVGSEGQIEYKGNTKFVACQTGLNGGMNLYINPDRSLVTGCTDITLSADSCSGQGSGSGEGSSSAPPSASTAPAGSPPAGGSSVPGGGSPPTPVPTVPGGGSESSVPVPPAGGSSTVPAGPPAGSPPAGGSSVPGGGSPPTPVPTVPGGGSESSVPVPPVGGSSTAPAGPPAGGSSVPGGGSPPTPVPTVPGGGSESSVPVPPAAGSSTAPGGGSESVPPVPGTTAPVVPGGGEGFTTIHTTLTTTFCPESESTGVIPGPQTSVPGSPGSPSESVPAQPTESVPAQPSESVPAQPSETVPGSPSESVPAQSSQTVTGSQPSETPSSPSESVPASGTSTGSQPSATPSGSCPANLDGEYEAPHLIIPVNSESPDKAYGSSFNGTISTTESTLYNFDIPSKDAGKTCSLVFLFPKKEDLETSSFTFSGDGKVDFSQLDSSVSIKTNYQNTPAVKEDYGVKTLSPGNSYTIATFECPAGQAVAYEMKNAGSTYLDFFEDYNPSP</sequence>
<keyword evidence="6" id="KW-1185">Reference proteome</keyword>
<dbReference type="InterPro" id="IPR054508">
    <property type="entry name" value="PIR1-like_C"/>
</dbReference>
<dbReference type="RefSeq" id="XP_040694571.1">
    <property type="nucleotide sequence ID" value="XM_040836987.1"/>
</dbReference>
<feature type="signal peptide" evidence="2">
    <location>
        <begin position="1"/>
        <end position="16"/>
    </location>
</feature>
<evidence type="ECO:0000313" key="6">
    <source>
        <dbReference type="Proteomes" id="UP000184383"/>
    </source>
</evidence>
<feature type="compositionally biased region" description="Low complexity" evidence="1">
    <location>
        <begin position="352"/>
        <end position="370"/>
    </location>
</feature>
<reference evidence="6" key="1">
    <citation type="journal article" date="2017" name="Genome Biol.">
        <title>Comparative genomics reveals high biological diversity and specific adaptations in the industrially and medically important fungal genus Aspergillus.</title>
        <authorList>
            <person name="de Vries R.P."/>
            <person name="Riley R."/>
            <person name="Wiebenga A."/>
            <person name="Aguilar-Osorio G."/>
            <person name="Amillis S."/>
            <person name="Uchima C.A."/>
            <person name="Anderluh G."/>
            <person name="Asadollahi M."/>
            <person name="Askin M."/>
            <person name="Barry K."/>
            <person name="Battaglia E."/>
            <person name="Bayram O."/>
            <person name="Benocci T."/>
            <person name="Braus-Stromeyer S.A."/>
            <person name="Caldana C."/>
            <person name="Canovas D."/>
            <person name="Cerqueira G.C."/>
            <person name="Chen F."/>
            <person name="Chen W."/>
            <person name="Choi C."/>
            <person name="Clum A."/>
            <person name="Dos Santos R.A."/>
            <person name="Damasio A.R."/>
            <person name="Diallinas G."/>
            <person name="Emri T."/>
            <person name="Fekete E."/>
            <person name="Flipphi M."/>
            <person name="Freyberg S."/>
            <person name="Gallo A."/>
            <person name="Gournas C."/>
            <person name="Habgood R."/>
            <person name="Hainaut M."/>
            <person name="Harispe M.L."/>
            <person name="Henrissat B."/>
            <person name="Hilden K.S."/>
            <person name="Hope R."/>
            <person name="Hossain A."/>
            <person name="Karabika E."/>
            <person name="Karaffa L."/>
            <person name="Karanyi Z."/>
            <person name="Krasevec N."/>
            <person name="Kuo A."/>
            <person name="Kusch H."/>
            <person name="LaButti K."/>
            <person name="Lagendijk E.L."/>
            <person name="Lapidus A."/>
            <person name="Levasseur A."/>
            <person name="Lindquist E."/>
            <person name="Lipzen A."/>
            <person name="Logrieco A.F."/>
            <person name="MacCabe A."/>
            <person name="Maekelae M.R."/>
            <person name="Malavazi I."/>
            <person name="Melin P."/>
            <person name="Meyer V."/>
            <person name="Mielnichuk N."/>
            <person name="Miskei M."/>
            <person name="Molnar A.P."/>
            <person name="Mule G."/>
            <person name="Ngan C.Y."/>
            <person name="Orejas M."/>
            <person name="Orosz E."/>
            <person name="Ouedraogo J.P."/>
            <person name="Overkamp K.M."/>
            <person name="Park H.-S."/>
            <person name="Perrone G."/>
            <person name="Piumi F."/>
            <person name="Punt P.J."/>
            <person name="Ram A.F."/>
            <person name="Ramon A."/>
            <person name="Rauscher S."/>
            <person name="Record E."/>
            <person name="Riano-Pachon D.M."/>
            <person name="Robert V."/>
            <person name="Roehrig J."/>
            <person name="Ruller R."/>
            <person name="Salamov A."/>
            <person name="Salih N.S."/>
            <person name="Samson R.A."/>
            <person name="Sandor E."/>
            <person name="Sanguinetti M."/>
            <person name="Schuetze T."/>
            <person name="Sepcic K."/>
            <person name="Shelest E."/>
            <person name="Sherlock G."/>
            <person name="Sophianopoulou V."/>
            <person name="Squina F.M."/>
            <person name="Sun H."/>
            <person name="Susca A."/>
            <person name="Todd R.B."/>
            <person name="Tsang A."/>
            <person name="Unkles S.E."/>
            <person name="van de Wiele N."/>
            <person name="van Rossen-Uffink D."/>
            <person name="Oliveira J.V."/>
            <person name="Vesth T.C."/>
            <person name="Visser J."/>
            <person name="Yu J.-H."/>
            <person name="Zhou M."/>
            <person name="Andersen M.R."/>
            <person name="Archer D.B."/>
            <person name="Baker S.E."/>
            <person name="Benoit I."/>
            <person name="Brakhage A.A."/>
            <person name="Braus G.H."/>
            <person name="Fischer R."/>
            <person name="Frisvad J.C."/>
            <person name="Goldman G.H."/>
            <person name="Houbraken J."/>
            <person name="Oakley B."/>
            <person name="Pocsi I."/>
            <person name="Scazzocchio C."/>
            <person name="Seiboth B."/>
            <person name="vanKuyk P.A."/>
            <person name="Wortman J."/>
            <person name="Dyer P.S."/>
            <person name="Grigoriev I.V."/>
        </authorList>
    </citation>
    <scope>NUCLEOTIDE SEQUENCE [LARGE SCALE GENOMIC DNA]</scope>
    <source>
        <strain evidence="6">DTO 134E9</strain>
    </source>
</reference>
<feature type="compositionally biased region" description="Low complexity" evidence="1">
    <location>
        <begin position="290"/>
        <end position="304"/>
    </location>
</feature>
<evidence type="ECO:0000256" key="2">
    <source>
        <dbReference type="SAM" id="SignalP"/>
    </source>
</evidence>
<organism evidence="5 6">
    <name type="scientific">Aspergillus wentii DTO 134E9</name>
    <dbReference type="NCBI Taxonomy" id="1073089"/>
    <lineage>
        <taxon>Eukaryota</taxon>
        <taxon>Fungi</taxon>
        <taxon>Dikarya</taxon>
        <taxon>Ascomycota</taxon>
        <taxon>Pezizomycotina</taxon>
        <taxon>Eurotiomycetes</taxon>
        <taxon>Eurotiomycetidae</taxon>
        <taxon>Eurotiales</taxon>
        <taxon>Aspergillaceae</taxon>
        <taxon>Aspergillus</taxon>
        <taxon>Aspergillus subgen. Cremei</taxon>
    </lineage>
</organism>
<dbReference type="PANTHER" id="PTHR39613">
    <property type="entry name" value="ANCHORED CELL WALL PROTEIN, PUTATIVE (AFU_ORTHOLOGUE AFUA_4G08960)-RELATED"/>
    <property type="match status" value="1"/>
</dbReference>
<name>A0A1L9S137_ASPWE</name>
<feature type="chain" id="PRO_5012318433" evidence="2">
    <location>
        <begin position="17"/>
        <end position="595"/>
    </location>
</feature>
<dbReference type="AlphaFoldDB" id="A0A1L9S137"/>
<gene>
    <name evidence="5" type="ORF">ASPWEDRAFT_47606</name>
</gene>
<dbReference type="Proteomes" id="UP000184383">
    <property type="component" value="Unassembled WGS sequence"/>
</dbReference>
<dbReference type="Pfam" id="PF22799">
    <property type="entry name" value="PIR1-like_C"/>
    <property type="match status" value="1"/>
</dbReference>
<evidence type="ECO:0000259" key="3">
    <source>
        <dbReference type="Pfam" id="PF09792"/>
    </source>
</evidence>
<feature type="compositionally biased region" description="Polar residues" evidence="1">
    <location>
        <begin position="432"/>
        <end position="444"/>
    </location>
</feature>
<keyword evidence="2" id="KW-0732">Signal</keyword>
<feature type="domain" description="Cell wall mannoprotein PIR1-like C-terminal" evidence="4">
    <location>
        <begin position="63"/>
        <end position="137"/>
    </location>
</feature>
<feature type="compositionally biased region" description="Low complexity" evidence="1">
    <location>
        <begin position="331"/>
        <end position="340"/>
    </location>
</feature>
<evidence type="ECO:0000313" key="5">
    <source>
        <dbReference type="EMBL" id="OJJ40895.1"/>
    </source>
</evidence>
<proteinExistence type="predicted"/>
<evidence type="ECO:0000256" key="1">
    <source>
        <dbReference type="SAM" id="MobiDB-lite"/>
    </source>
</evidence>
<dbReference type="GeneID" id="63752835"/>
<evidence type="ECO:0000259" key="4">
    <source>
        <dbReference type="Pfam" id="PF22799"/>
    </source>
</evidence>
<feature type="compositionally biased region" description="Low complexity" evidence="1">
    <location>
        <begin position="197"/>
        <end position="212"/>
    </location>
</feature>
<dbReference type="PANTHER" id="PTHR39613:SF1">
    <property type="entry name" value="ANCHORED CELL WALL PROTEIN, PUTATIVE (AFU_ORTHOLOGUE AFUA_4G08960)-RELATED"/>
    <property type="match status" value="1"/>
</dbReference>
<dbReference type="EMBL" id="KV878209">
    <property type="protein sequence ID" value="OJJ40895.1"/>
    <property type="molecule type" value="Genomic_DNA"/>
</dbReference>
<protein>
    <submittedName>
        <fullName evidence="5">Uncharacterized protein</fullName>
    </submittedName>
</protein>
<feature type="compositionally biased region" description="Polar residues" evidence="1">
    <location>
        <begin position="371"/>
        <end position="410"/>
    </location>
</feature>
<feature type="domain" description="Ubiquitin 3 binding protein But2 C-terminal" evidence="3">
    <location>
        <begin position="453"/>
        <end position="593"/>
    </location>
</feature>
<feature type="region of interest" description="Disordered" evidence="1">
    <location>
        <begin position="145"/>
        <end position="450"/>
    </location>
</feature>
<accession>A0A1L9S137</accession>
<dbReference type="InterPro" id="IPR018620">
    <property type="entry name" value="Ubiquitin3-bd_protein_But2_C"/>
</dbReference>
<feature type="compositionally biased region" description="Low complexity" evidence="1">
    <location>
        <begin position="411"/>
        <end position="431"/>
    </location>
</feature>
<feature type="compositionally biased region" description="Low complexity" evidence="1">
    <location>
        <begin position="155"/>
        <end position="176"/>
    </location>
</feature>
<dbReference type="OrthoDB" id="4657524at2759"/>
<dbReference type="STRING" id="1073089.A0A1L9S137"/>
<dbReference type="VEuPathDB" id="FungiDB:ASPWEDRAFT_47606"/>
<dbReference type="Pfam" id="PF09792">
    <property type="entry name" value="But2"/>
    <property type="match status" value="1"/>
</dbReference>
<feature type="compositionally biased region" description="Low complexity" evidence="1">
    <location>
        <begin position="246"/>
        <end position="261"/>
    </location>
</feature>